<dbReference type="PANTHER" id="PTHR43401">
    <property type="entry name" value="L-THREONINE 3-DEHYDROGENASE"/>
    <property type="match status" value="1"/>
</dbReference>
<dbReference type="GO" id="GO:0016491">
    <property type="term" value="F:oxidoreductase activity"/>
    <property type="evidence" value="ECO:0007669"/>
    <property type="project" value="UniProtKB-KW"/>
</dbReference>
<dbReference type="EMBL" id="DXEW01000024">
    <property type="protein sequence ID" value="HIX50517.1"/>
    <property type="molecule type" value="Genomic_DNA"/>
</dbReference>
<keyword evidence="1" id="KW-0560">Oxidoreductase</keyword>
<dbReference type="AlphaFoldDB" id="A0A9D1W1E3"/>
<dbReference type="Proteomes" id="UP000886847">
    <property type="component" value="Unassembled WGS sequence"/>
</dbReference>
<sequence length="339" mass="36780">MKIWKIISPNILTTEDRPDNISADTQAKVKVTKVLFSENEVRAYRGIPKPKYPLVPGRFAVGVVAEAGKGCTFAQKNMRVYIRDVLPCGECARCRAGDGENCSSMRAAGTAADGYLRDFVVTDESNLAPLPLSVSDDAALFIGILSLCESVIDRLRVGKGEHIAVIGGREIGNILSQLLIYHQAVPIFIESDEEALAQAAKCGIYYTVQAGEKMQEEVNRITGGRLVSASVFCSNDAVSPELPFALTAADGTVIYTGFRFPEYSIALKPALDKRLTLTTVTNDYANNATAINRIVNKAVNLAPFLSQRRPVAEVAALFAEEAKKAEKGERVPYTVIDMI</sequence>
<proteinExistence type="predicted"/>
<dbReference type="Gene3D" id="3.40.50.720">
    <property type="entry name" value="NAD(P)-binding Rossmann-like Domain"/>
    <property type="match status" value="1"/>
</dbReference>
<dbReference type="InterPro" id="IPR036291">
    <property type="entry name" value="NAD(P)-bd_dom_sf"/>
</dbReference>
<protein>
    <submittedName>
        <fullName evidence="4">Alcohol dehydrogenase catalytic domain-containing protein</fullName>
    </submittedName>
</protein>
<reference evidence="4" key="1">
    <citation type="journal article" date="2021" name="PeerJ">
        <title>Extensive microbial diversity within the chicken gut microbiome revealed by metagenomics and culture.</title>
        <authorList>
            <person name="Gilroy R."/>
            <person name="Ravi A."/>
            <person name="Getino M."/>
            <person name="Pursley I."/>
            <person name="Horton D.L."/>
            <person name="Alikhan N.F."/>
            <person name="Baker D."/>
            <person name="Gharbi K."/>
            <person name="Hall N."/>
            <person name="Watson M."/>
            <person name="Adriaenssens E.M."/>
            <person name="Foster-Nyarko E."/>
            <person name="Jarju S."/>
            <person name="Secka A."/>
            <person name="Antonio M."/>
            <person name="Oren A."/>
            <person name="Chaudhuri R.R."/>
            <person name="La Ragione R."/>
            <person name="Hildebrand F."/>
            <person name="Pallen M.J."/>
        </authorList>
    </citation>
    <scope>NUCLEOTIDE SEQUENCE</scope>
    <source>
        <strain evidence="4">2189</strain>
    </source>
</reference>
<evidence type="ECO:0000313" key="4">
    <source>
        <dbReference type="EMBL" id="HIX50517.1"/>
    </source>
</evidence>
<dbReference type="InterPro" id="IPR011032">
    <property type="entry name" value="GroES-like_sf"/>
</dbReference>
<evidence type="ECO:0000259" key="2">
    <source>
        <dbReference type="Pfam" id="PF00107"/>
    </source>
</evidence>
<dbReference type="SUPFAM" id="SSF51735">
    <property type="entry name" value="NAD(P)-binding Rossmann-fold domains"/>
    <property type="match status" value="1"/>
</dbReference>
<name>A0A9D1W1E3_9FIRM</name>
<feature type="domain" description="Alcohol dehydrogenase-like N-terminal" evidence="3">
    <location>
        <begin position="24"/>
        <end position="131"/>
    </location>
</feature>
<organism evidence="4 5">
    <name type="scientific">Candidatus Borkfalkia faecavium</name>
    <dbReference type="NCBI Taxonomy" id="2838508"/>
    <lineage>
        <taxon>Bacteria</taxon>
        <taxon>Bacillati</taxon>
        <taxon>Bacillota</taxon>
        <taxon>Clostridia</taxon>
        <taxon>Christensenellales</taxon>
        <taxon>Christensenellaceae</taxon>
        <taxon>Candidatus Borkfalkia</taxon>
    </lineage>
</organism>
<evidence type="ECO:0000256" key="1">
    <source>
        <dbReference type="ARBA" id="ARBA00023002"/>
    </source>
</evidence>
<dbReference type="InterPro" id="IPR013149">
    <property type="entry name" value="ADH-like_C"/>
</dbReference>
<dbReference type="Pfam" id="PF08240">
    <property type="entry name" value="ADH_N"/>
    <property type="match status" value="1"/>
</dbReference>
<evidence type="ECO:0000313" key="5">
    <source>
        <dbReference type="Proteomes" id="UP000886847"/>
    </source>
</evidence>
<dbReference type="Gene3D" id="3.90.180.10">
    <property type="entry name" value="Medium-chain alcohol dehydrogenases, catalytic domain"/>
    <property type="match status" value="1"/>
</dbReference>
<evidence type="ECO:0000259" key="3">
    <source>
        <dbReference type="Pfam" id="PF08240"/>
    </source>
</evidence>
<dbReference type="InterPro" id="IPR013154">
    <property type="entry name" value="ADH-like_N"/>
</dbReference>
<gene>
    <name evidence="4" type="ORF">H9851_04480</name>
</gene>
<comment type="caution">
    <text evidence="4">The sequence shown here is derived from an EMBL/GenBank/DDBJ whole genome shotgun (WGS) entry which is preliminary data.</text>
</comment>
<accession>A0A9D1W1E3</accession>
<dbReference type="Pfam" id="PF00107">
    <property type="entry name" value="ADH_zinc_N"/>
    <property type="match status" value="1"/>
</dbReference>
<dbReference type="InterPro" id="IPR050129">
    <property type="entry name" value="Zn_alcohol_dh"/>
</dbReference>
<dbReference type="SUPFAM" id="SSF50129">
    <property type="entry name" value="GroES-like"/>
    <property type="match status" value="1"/>
</dbReference>
<feature type="domain" description="Alcohol dehydrogenase-like C-terminal" evidence="2">
    <location>
        <begin position="171"/>
        <end position="280"/>
    </location>
</feature>
<dbReference type="PANTHER" id="PTHR43401:SF2">
    <property type="entry name" value="L-THREONINE 3-DEHYDROGENASE"/>
    <property type="match status" value="1"/>
</dbReference>
<reference evidence="4" key="2">
    <citation type="submission" date="2021-04" db="EMBL/GenBank/DDBJ databases">
        <authorList>
            <person name="Gilroy R."/>
        </authorList>
    </citation>
    <scope>NUCLEOTIDE SEQUENCE</scope>
    <source>
        <strain evidence="4">2189</strain>
    </source>
</reference>